<name>A0A848HH34_9BURK</name>
<organism evidence="2 3">
    <name type="scientific">Massilia polaris</name>
    <dbReference type="NCBI Taxonomy" id="2728846"/>
    <lineage>
        <taxon>Bacteria</taxon>
        <taxon>Pseudomonadati</taxon>
        <taxon>Pseudomonadota</taxon>
        <taxon>Betaproteobacteria</taxon>
        <taxon>Burkholderiales</taxon>
        <taxon>Oxalobacteraceae</taxon>
        <taxon>Telluria group</taxon>
        <taxon>Massilia</taxon>
    </lineage>
</organism>
<feature type="transmembrane region" description="Helical" evidence="1">
    <location>
        <begin position="12"/>
        <end position="30"/>
    </location>
</feature>
<proteinExistence type="predicted"/>
<comment type="caution">
    <text evidence="2">The sequence shown here is derived from an EMBL/GenBank/DDBJ whole genome shotgun (WGS) entry which is preliminary data.</text>
</comment>
<gene>
    <name evidence="2" type="ORF">HHL21_06485</name>
</gene>
<sequence>MKSTGFWIRRYAVVAGGAFVLLVAAGLLKGREPERVLAESLFWGVVTAAVFTAFRYRSARKGEACALCRDTVED</sequence>
<reference evidence="2 3" key="1">
    <citation type="submission" date="2020-04" db="EMBL/GenBank/DDBJ databases">
        <title>Massilia sp. RP-1-19 isolated from soil.</title>
        <authorList>
            <person name="Dahal R.H."/>
        </authorList>
    </citation>
    <scope>NUCLEOTIDE SEQUENCE [LARGE SCALE GENOMIC DNA]</scope>
    <source>
        <strain evidence="2 3">RP-1-19</strain>
    </source>
</reference>
<protein>
    <submittedName>
        <fullName evidence="2">Uncharacterized protein</fullName>
    </submittedName>
</protein>
<keyword evidence="1" id="KW-0812">Transmembrane</keyword>
<dbReference type="EMBL" id="JABBGG010000003">
    <property type="protein sequence ID" value="NML60735.1"/>
    <property type="molecule type" value="Genomic_DNA"/>
</dbReference>
<keyword evidence="3" id="KW-1185">Reference proteome</keyword>
<keyword evidence="1" id="KW-1133">Transmembrane helix</keyword>
<accession>A0A848HH34</accession>
<dbReference type="RefSeq" id="WP_169464455.1">
    <property type="nucleotide sequence ID" value="NZ_JABBGG010000003.1"/>
</dbReference>
<evidence type="ECO:0000313" key="3">
    <source>
        <dbReference type="Proteomes" id="UP000583752"/>
    </source>
</evidence>
<evidence type="ECO:0000313" key="2">
    <source>
        <dbReference type="EMBL" id="NML60735.1"/>
    </source>
</evidence>
<dbReference type="Proteomes" id="UP000583752">
    <property type="component" value="Unassembled WGS sequence"/>
</dbReference>
<evidence type="ECO:0000256" key="1">
    <source>
        <dbReference type="SAM" id="Phobius"/>
    </source>
</evidence>
<keyword evidence="1" id="KW-0472">Membrane</keyword>
<feature type="transmembrane region" description="Helical" evidence="1">
    <location>
        <begin position="36"/>
        <end position="54"/>
    </location>
</feature>
<dbReference type="AlphaFoldDB" id="A0A848HH34"/>